<dbReference type="EMBL" id="SJCY01000001">
    <property type="protein sequence ID" value="TDG37921.1"/>
    <property type="molecule type" value="Genomic_DNA"/>
</dbReference>
<sequence>MRQLKPKTHIHPKDLDLDELIKIASAKELSYEEEKELFDQIKNGDNSKIEKLIASEELMILKLIKMLGVTKEQQVSCTEKAKISLSKLLKREINSELSPKYFKFRAWVVRQGILENLKSS</sequence>
<dbReference type="RefSeq" id="WP_133261014.1">
    <property type="nucleotide sequence ID" value="NZ_SJCY01000001.1"/>
</dbReference>
<name>A0A4R5MQ31_9SPHI</name>
<dbReference type="AlphaFoldDB" id="A0A4R5MQ31"/>
<keyword evidence="2" id="KW-1185">Reference proteome</keyword>
<comment type="caution">
    <text evidence="1">The sequence shown here is derived from an EMBL/GenBank/DDBJ whole genome shotgun (WGS) entry which is preliminary data.</text>
</comment>
<dbReference type="Proteomes" id="UP000295668">
    <property type="component" value="Unassembled WGS sequence"/>
</dbReference>
<gene>
    <name evidence="1" type="ORF">EZJ43_02185</name>
</gene>
<protein>
    <submittedName>
        <fullName evidence="1">Uncharacterized protein</fullName>
    </submittedName>
</protein>
<evidence type="ECO:0000313" key="1">
    <source>
        <dbReference type="EMBL" id="TDG37921.1"/>
    </source>
</evidence>
<reference evidence="1 2" key="1">
    <citation type="submission" date="2019-02" db="EMBL/GenBank/DDBJ databases">
        <title>Pedobacter sp. nov., a novel speices isolated from soil of pinguins habitat in Antarcitica.</title>
        <authorList>
            <person name="He R.-H."/>
        </authorList>
    </citation>
    <scope>NUCLEOTIDE SEQUENCE [LARGE SCALE GENOMIC DNA]</scope>
    <source>
        <strain evidence="1 2">E01020</strain>
    </source>
</reference>
<organism evidence="1 2">
    <name type="scientific">Pedobacter changchengzhani</name>
    <dbReference type="NCBI Taxonomy" id="2529274"/>
    <lineage>
        <taxon>Bacteria</taxon>
        <taxon>Pseudomonadati</taxon>
        <taxon>Bacteroidota</taxon>
        <taxon>Sphingobacteriia</taxon>
        <taxon>Sphingobacteriales</taxon>
        <taxon>Sphingobacteriaceae</taxon>
        <taxon>Pedobacter</taxon>
    </lineage>
</organism>
<proteinExistence type="predicted"/>
<evidence type="ECO:0000313" key="2">
    <source>
        <dbReference type="Proteomes" id="UP000295668"/>
    </source>
</evidence>
<accession>A0A4R5MQ31</accession>